<organism evidence="1 2">
    <name type="scientific">Ktedonospora formicarum</name>
    <dbReference type="NCBI Taxonomy" id="2778364"/>
    <lineage>
        <taxon>Bacteria</taxon>
        <taxon>Bacillati</taxon>
        <taxon>Chloroflexota</taxon>
        <taxon>Ktedonobacteria</taxon>
        <taxon>Ktedonobacterales</taxon>
        <taxon>Ktedonobacteraceae</taxon>
        <taxon>Ktedonospora</taxon>
    </lineage>
</organism>
<name>A0A8J3MUZ6_9CHLR</name>
<dbReference type="AlphaFoldDB" id="A0A8J3MUZ6"/>
<proteinExistence type="predicted"/>
<sequence>MRIITYNIFYGGEERIPLITQILRGQNSDLVALQEANDRSNAEKLAAALNMHLIFGESDNTFHLVGDLVAWVPPCATFLGAPGVSLAC</sequence>
<gene>
    <name evidence="1" type="ORF">KSX_40980</name>
</gene>
<dbReference type="SUPFAM" id="SSF56219">
    <property type="entry name" value="DNase I-like"/>
    <property type="match status" value="1"/>
</dbReference>
<dbReference type="Proteomes" id="UP000612362">
    <property type="component" value="Unassembled WGS sequence"/>
</dbReference>
<evidence type="ECO:0000313" key="2">
    <source>
        <dbReference type="Proteomes" id="UP000612362"/>
    </source>
</evidence>
<protein>
    <recommendedName>
        <fullName evidence="3">Endonuclease/exonuclease/phosphatase domain-containing protein</fullName>
    </recommendedName>
</protein>
<comment type="caution">
    <text evidence="1">The sequence shown here is derived from an EMBL/GenBank/DDBJ whole genome shotgun (WGS) entry which is preliminary data.</text>
</comment>
<evidence type="ECO:0008006" key="3">
    <source>
        <dbReference type="Google" id="ProtNLM"/>
    </source>
</evidence>
<accession>A0A8J3MUZ6</accession>
<dbReference type="EMBL" id="BNJF01000002">
    <property type="protein sequence ID" value="GHO45935.1"/>
    <property type="molecule type" value="Genomic_DNA"/>
</dbReference>
<dbReference type="InterPro" id="IPR036691">
    <property type="entry name" value="Endo/exonu/phosph_ase_sf"/>
</dbReference>
<reference evidence="1" key="1">
    <citation type="submission" date="2020-10" db="EMBL/GenBank/DDBJ databases">
        <title>Taxonomic study of unclassified bacteria belonging to the class Ktedonobacteria.</title>
        <authorList>
            <person name="Yabe S."/>
            <person name="Wang C.M."/>
            <person name="Zheng Y."/>
            <person name="Sakai Y."/>
            <person name="Cavaletti L."/>
            <person name="Monciardini P."/>
            <person name="Donadio S."/>
        </authorList>
    </citation>
    <scope>NUCLEOTIDE SEQUENCE</scope>
    <source>
        <strain evidence="1">SOSP1-1</strain>
    </source>
</reference>
<evidence type="ECO:0000313" key="1">
    <source>
        <dbReference type="EMBL" id="GHO45935.1"/>
    </source>
</evidence>
<dbReference type="Gene3D" id="3.60.10.10">
    <property type="entry name" value="Endonuclease/exonuclease/phosphatase"/>
    <property type="match status" value="1"/>
</dbReference>
<keyword evidence="2" id="KW-1185">Reference proteome</keyword>